<evidence type="ECO:0000313" key="2">
    <source>
        <dbReference type="Proteomes" id="UP000316665"/>
    </source>
</evidence>
<protein>
    <submittedName>
        <fullName evidence="1">Uncharacterized protein</fullName>
    </submittedName>
</protein>
<organism evidence="1 2">
    <name type="scientific">Janthinobacterium tructae</name>
    <dbReference type="NCBI Taxonomy" id="2590869"/>
    <lineage>
        <taxon>Bacteria</taxon>
        <taxon>Pseudomonadati</taxon>
        <taxon>Pseudomonadota</taxon>
        <taxon>Betaproteobacteria</taxon>
        <taxon>Burkholderiales</taxon>
        <taxon>Oxalobacteraceae</taxon>
        <taxon>Janthinobacterium</taxon>
    </lineage>
</organism>
<sequence>MPALFPRFTCGVVGVTAAAGRPAHRAGHMVHTVRTASGTRLPADFRPDQFSAQYGGAATLGAFVHMMLMSPRLNRRNVELCCGKVRQNSAGMDGIVSFSLHTPAWIHRDSRLNQSGIAQICSLINLESLLYFP</sequence>
<name>A0A4Y6RL73_9BURK</name>
<accession>A0A4Y6RL73</accession>
<gene>
    <name evidence="1" type="ORF">FJQ89_27180</name>
</gene>
<reference evidence="1 2" key="1">
    <citation type="submission" date="2019-06" db="EMBL/GenBank/DDBJ databases">
        <title>Complete genome sequence of Janthinobacterium sp. SNU WT3 isolated from diseased rainbow trout.</title>
        <authorList>
            <person name="Oh W.T."/>
            <person name="Park S.C."/>
        </authorList>
    </citation>
    <scope>NUCLEOTIDE SEQUENCE [LARGE SCALE GENOMIC DNA]</scope>
    <source>
        <strain evidence="1 2">SNU WT3</strain>
    </source>
</reference>
<evidence type="ECO:0000313" key="1">
    <source>
        <dbReference type="EMBL" id="QDG73703.1"/>
    </source>
</evidence>
<proteinExistence type="predicted"/>
<keyword evidence="2" id="KW-1185">Reference proteome</keyword>
<dbReference type="AlphaFoldDB" id="A0A4Y6RL73"/>
<dbReference type="KEGG" id="jas:FJQ89_27180"/>
<dbReference type="EMBL" id="CP041185">
    <property type="protein sequence ID" value="QDG73703.1"/>
    <property type="molecule type" value="Genomic_DNA"/>
</dbReference>
<dbReference type="Proteomes" id="UP000316665">
    <property type="component" value="Chromosome"/>
</dbReference>
<dbReference type="RefSeq" id="WP_141172440.1">
    <property type="nucleotide sequence ID" value="NZ_CP041185.1"/>
</dbReference>